<dbReference type="Proteomes" id="UP000887565">
    <property type="component" value="Unplaced"/>
</dbReference>
<proteinExistence type="predicted"/>
<organism evidence="1 2">
    <name type="scientific">Romanomermis culicivorax</name>
    <name type="common">Nematode worm</name>
    <dbReference type="NCBI Taxonomy" id="13658"/>
    <lineage>
        <taxon>Eukaryota</taxon>
        <taxon>Metazoa</taxon>
        <taxon>Ecdysozoa</taxon>
        <taxon>Nematoda</taxon>
        <taxon>Enoplea</taxon>
        <taxon>Dorylaimia</taxon>
        <taxon>Mermithida</taxon>
        <taxon>Mermithoidea</taxon>
        <taxon>Mermithidae</taxon>
        <taxon>Romanomermis</taxon>
    </lineage>
</organism>
<dbReference type="WBParaSite" id="nRc.2.0.1.t26891-RA">
    <property type="protein sequence ID" value="nRc.2.0.1.t26891-RA"/>
    <property type="gene ID" value="nRc.2.0.1.g26891"/>
</dbReference>
<sequence length="91" mass="10787">MCVTLMGIHMQFLTRAVEQEVVLGMYLQEQSSHIYAKLVNWAKPRFDQREFAYDEVRYDFFGATITRNIKLDEQAETAVRKMHPVKVLEKF</sequence>
<keyword evidence="1" id="KW-1185">Reference proteome</keyword>
<evidence type="ECO:0000313" key="1">
    <source>
        <dbReference type="Proteomes" id="UP000887565"/>
    </source>
</evidence>
<dbReference type="AlphaFoldDB" id="A0A915JLJ8"/>
<reference evidence="2" key="1">
    <citation type="submission" date="2022-11" db="UniProtKB">
        <authorList>
            <consortium name="WormBaseParasite"/>
        </authorList>
    </citation>
    <scope>IDENTIFICATION</scope>
</reference>
<accession>A0A915JLJ8</accession>
<evidence type="ECO:0000313" key="2">
    <source>
        <dbReference type="WBParaSite" id="nRc.2.0.1.t26891-RA"/>
    </source>
</evidence>
<protein>
    <submittedName>
        <fullName evidence="2">Uncharacterized protein</fullName>
    </submittedName>
</protein>
<name>A0A915JLJ8_ROMCU</name>